<comment type="caution">
    <text evidence="1">The sequence shown here is derived from an EMBL/GenBank/DDBJ whole genome shotgun (WGS) entry which is preliminary data.</text>
</comment>
<protein>
    <submittedName>
        <fullName evidence="1">Uncharacterized protein</fullName>
    </submittedName>
</protein>
<dbReference type="AlphaFoldDB" id="A0A2N0ZC67"/>
<proteinExistence type="predicted"/>
<evidence type="ECO:0000313" key="1">
    <source>
        <dbReference type="EMBL" id="PKG27075.1"/>
    </source>
</evidence>
<sequence length="61" mass="6939">MRAVDTKSDDLTLFEYCSFPVVMNKAIQLSKRVTFTKNKDGVGHILEELLEGEVIHEKSNI</sequence>
<dbReference type="RefSeq" id="WP_066199064.1">
    <property type="nucleotide sequence ID" value="NZ_JBDLOW010000002.1"/>
</dbReference>
<reference evidence="1 2" key="1">
    <citation type="journal article" date="2010" name="Int. J. Syst. Evol. Microbiol.">
        <title>Bacillus horneckiae sp. nov., isolated from a spacecraft-assembly clean room.</title>
        <authorList>
            <person name="Vaishampayan P."/>
            <person name="Probst A."/>
            <person name="Krishnamurthi S."/>
            <person name="Ghosh S."/>
            <person name="Osman S."/>
            <person name="McDowall A."/>
            <person name="Ruckmani A."/>
            <person name="Mayilraj S."/>
            <person name="Venkateswaran K."/>
        </authorList>
    </citation>
    <scope>NUCLEOTIDE SEQUENCE [LARGE SCALE GENOMIC DNA]</scope>
    <source>
        <strain evidence="2">1PO1SC</strain>
    </source>
</reference>
<accession>A0A2N0ZC67</accession>
<dbReference type="Proteomes" id="UP000233343">
    <property type="component" value="Unassembled WGS sequence"/>
</dbReference>
<name>A0A2N0ZC67_9BACI</name>
<evidence type="ECO:0000313" key="2">
    <source>
        <dbReference type="Proteomes" id="UP000233343"/>
    </source>
</evidence>
<keyword evidence="2" id="KW-1185">Reference proteome</keyword>
<dbReference type="EMBL" id="PISD01000050">
    <property type="protein sequence ID" value="PKG27075.1"/>
    <property type="molecule type" value="Genomic_DNA"/>
</dbReference>
<organism evidence="1 2">
    <name type="scientific">Cytobacillus horneckiae</name>
    <dbReference type="NCBI Taxonomy" id="549687"/>
    <lineage>
        <taxon>Bacteria</taxon>
        <taxon>Bacillati</taxon>
        <taxon>Bacillota</taxon>
        <taxon>Bacilli</taxon>
        <taxon>Bacillales</taxon>
        <taxon>Bacillaceae</taxon>
        <taxon>Cytobacillus</taxon>
    </lineage>
</organism>
<gene>
    <name evidence="1" type="ORF">CWS20_20625</name>
</gene>